<evidence type="ECO:0000313" key="2">
    <source>
        <dbReference type="Proteomes" id="UP000745859"/>
    </source>
</evidence>
<protein>
    <recommendedName>
        <fullName evidence="3">DUF1573 domain-containing protein</fullName>
    </recommendedName>
</protein>
<reference evidence="1 2" key="1">
    <citation type="submission" date="2020-03" db="EMBL/GenBank/DDBJ databases">
        <title>Genomic Encyclopedia of Type Strains, Phase IV (KMG-IV): sequencing the most valuable type-strain genomes for metagenomic binning, comparative biology and taxonomic classification.</title>
        <authorList>
            <person name="Goeker M."/>
        </authorList>
    </citation>
    <scope>NUCLEOTIDE SEQUENCE [LARGE SCALE GENOMIC DNA]</scope>
    <source>
        <strain evidence="1 2">DSM 101599</strain>
    </source>
</reference>
<comment type="caution">
    <text evidence="1">The sequence shown here is derived from an EMBL/GenBank/DDBJ whole genome shotgun (WGS) entry which is preliminary data.</text>
</comment>
<evidence type="ECO:0008006" key="3">
    <source>
        <dbReference type="Google" id="ProtNLM"/>
    </source>
</evidence>
<dbReference type="InterPro" id="IPR011467">
    <property type="entry name" value="DUF1573"/>
</dbReference>
<accession>A0ABX0UD33</accession>
<dbReference type="RefSeq" id="WP_167191127.1">
    <property type="nucleotide sequence ID" value="NZ_JAASQL010000020.1"/>
</dbReference>
<gene>
    <name evidence="1" type="ORF">FHR24_003138</name>
</gene>
<dbReference type="Pfam" id="PF07610">
    <property type="entry name" value="DUF1573"/>
    <property type="match status" value="1"/>
</dbReference>
<dbReference type="PANTHER" id="PTHR37833">
    <property type="entry name" value="LIPOPROTEIN-RELATED"/>
    <property type="match status" value="1"/>
</dbReference>
<name>A0ABX0UD33_9FLAO</name>
<proteinExistence type="predicted"/>
<dbReference type="Proteomes" id="UP000745859">
    <property type="component" value="Unassembled WGS sequence"/>
</dbReference>
<keyword evidence="2" id="KW-1185">Reference proteome</keyword>
<dbReference type="EMBL" id="JAASQL010000020">
    <property type="protein sequence ID" value="NIJ46643.1"/>
    <property type="molecule type" value="Genomic_DNA"/>
</dbReference>
<organism evidence="1 2">
    <name type="scientific">Wenyingzhuangia heitensis</name>
    <dbReference type="NCBI Taxonomy" id="1487859"/>
    <lineage>
        <taxon>Bacteria</taxon>
        <taxon>Pseudomonadati</taxon>
        <taxon>Bacteroidota</taxon>
        <taxon>Flavobacteriia</taxon>
        <taxon>Flavobacteriales</taxon>
        <taxon>Flavobacteriaceae</taxon>
        <taxon>Wenyingzhuangia</taxon>
    </lineage>
</organism>
<dbReference type="Gene3D" id="2.60.40.10">
    <property type="entry name" value="Immunoglobulins"/>
    <property type="match status" value="1"/>
</dbReference>
<sequence>MSLASCIDNKKIYQNTVIKFENSVHDFKNVQYKDKIETVFVFKNIGVNKLFITKVKVSCGCTIPTWPNYGIKPGESGSIKVVYDSSRIGHFNKTVSVFYNGEKKIENLSIKGFVEFPEDQKNNYD</sequence>
<dbReference type="InterPro" id="IPR013783">
    <property type="entry name" value="Ig-like_fold"/>
</dbReference>
<evidence type="ECO:0000313" key="1">
    <source>
        <dbReference type="EMBL" id="NIJ46643.1"/>
    </source>
</evidence>
<dbReference type="PANTHER" id="PTHR37833:SF1">
    <property type="entry name" value="SIGNAL PEPTIDE PROTEIN"/>
    <property type="match status" value="1"/>
</dbReference>